<comment type="subcellular location">
    <subcellularLocation>
        <location evidence="1">Cell membrane</location>
        <topology evidence="1">Peripheral membrane protein</topology>
    </subcellularLocation>
</comment>
<dbReference type="NCBIfam" id="NF010167">
    <property type="entry name" value="PRK13648.1"/>
    <property type="match status" value="2"/>
</dbReference>
<organism evidence="10 11">
    <name type="scientific">Ktedonobacter racemifer DSM 44963</name>
    <dbReference type="NCBI Taxonomy" id="485913"/>
    <lineage>
        <taxon>Bacteria</taxon>
        <taxon>Bacillati</taxon>
        <taxon>Chloroflexota</taxon>
        <taxon>Ktedonobacteria</taxon>
        <taxon>Ktedonobacterales</taxon>
        <taxon>Ktedonobacteraceae</taxon>
        <taxon>Ktedonobacter</taxon>
    </lineage>
</organism>
<dbReference type="eggNOG" id="COG4172">
    <property type="taxonomic scope" value="Bacteria"/>
</dbReference>
<dbReference type="InterPro" id="IPR003593">
    <property type="entry name" value="AAA+_ATPase"/>
</dbReference>
<dbReference type="GO" id="GO:0005524">
    <property type="term" value="F:ATP binding"/>
    <property type="evidence" value="ECO:0007669"/>
    <property type="project" value="UniProtKB-KW"/>
</dbReference>
<dbReference type="PROSITE" id="PS00211">
    <property type="entry name" value="ABC_TRANSPORTER_1"/>
    <property type="match status" value="2"/>
</dbReference>
<dbReference type="EMBL" id="ADVG01000004">
    <property type="protein sequence ID" value="EFH81249.1"/>
    <property type="molecule type" value="Genomic_DNA"/>
</dbReference>
<dbReference type="SUPFAM" id="SSF52540">
    <property type="entry name" value="P-loop containing nucleoside triphosphate hydrolases"/>
    <property type="match status" value="2"/>
</dbReference>
<keyword evidence="4" id="KW-1003">Cell membrane</keyword>
<dbReference type="InParanoid" id="D6U411"/>
<dbReference type="FunCoup" id="D6U411">
    <property type="interactions" value="40"/>
</dbReference>
<name>D6U411_KTERA</name>
<dbReference type="InterPro" id="IPR050095">
    <property type="entry name" value="ECF_ABC_transporter_ATP-bd"/>
</dbReference>
<dbReference type="FunFam" id="3.40.50.300:FF:000224">
    <property type="entry name" value="Energy-coupling factor transporter ATP-binding protein EcfA"/>
    <property type="match status" value="1"/>
</dbReference>
<dbReference type="Gene3D" id="3.40.50.300">
    <property type="entry name" value="P-loop containing nucleotide triphosphate hydrolases"/>
    <property type="match status" value="2"/>
</dbReference>
<dbReference type="PANTHER" id="PTHR43553">
    <property type="entry name" value="HEAVY METAL TRANSPORTER"/>
    <property type="match status" value="1"/>
</dbReference>
<feature type="domain" description="ABC transporter" evidence="9">
    <location>
        <begin position="307"/>
        <end position="542"/>
    </location>
</feature>
<dbReference type="InterPro" id="IPR015856">
    <property type="entry name" value="ABC_transpr_CbiO/EcfA_su"/>
</dbReference>
<evidence type="ECO:0000256" key="6">
    <source>
        <dbReference type="ARBA" id="ARBA00022840"/>
    </source>
</evidence>
<keyword evidence="3" id="KW-0813">Transport</keyword>
<gene>
    <name evidence="10" type="ORF">Krac_1955</name>
</gene>
<comment type="caution">
    <text evidence="10">The sequence shown here is derived from an EMBL/GenBank/DDBJ whole genome shotgun (WGS) entry which is preliminary data.</text>
</comment>
<evidence type="ECO:0000256" key="3">
    <source>
        <dbReference type="ARBA" id="ARBA00022448"/>
    </source>
</evidence>
<dbReference type="InterPro" id="IPR027417">
    <property type="entry name" value="P-loop_NTPase"/>
</dbReference>
<sequence>MPDVHVKNVSFTYAGSSHAVLRSVNLTIPEGEFVLLAGPSGCGKSTLALALAGLIPSRIAGSFKGRISLGDKPISTMEVHEAAQHIGIVFQSPEEQLVHLDVESEVAFGPENLALSHDEIESRVRTALAYTHMEPLRKLEIFALSGGQKQRVAIAATLAMQSRVLVLDEPTSDLDPVGTQEVLNVLRTLNKRYGWTIILIEHKIDEVIPWVDRVLLMDQGKVVVDAPPHQAFAAMELWERPGVAIPQMVHLARQLPDIFPDVLPLSVDEAHAALRGTRYAQALQREAAQFSPEPASLLASSSASSILSWEQVGLAYGEKTILSDINLTVQPREWLALVGSNGAGKTSLASLAMGFQAPTLGAIQYEGKPVIPGQISRQSQHMAYLFQAADKMLFTPTVEKELLFGAQSQRKRKDITPTSYSVEHLLEIVDLLAYRHTNPFHLSYGQRKRLAIGALLARYPRVLILDEPTTGQDEKHARAFLQFLQQLRERERLTYLMITHNMQAVAEYATRMVVLHDTRIVMDGPPEQVFAHSAELEQYGILSPPIAQLHARLCEQQAQRVALNLPTLLQTFQSIEAHP</sequence>
<dbReference type="GO" id="GO:0016887">
    <property type="term" value="F:ATP hydrolysis activity"/>
    <property type="evidence" value="ECO:0007669"/>
    <property type="project" value="InterPro"/>
</dbReference>
<evidence type="ECO:0000256" key="2">
    <source>
        <dbReference type="ARBA" id="ARBA00005417"/>
    </source>
</evidence>
<dbReference type="STRING" id="485913.Krac_1955"/>
<evidence type="ECO:0000256" key="1">
    <source>
        <dbReference type="ARBA" id="ARBA00004202"/>
    </source>
</evidence>
<dbReference type="OrthoDB" id="501320at2"/>
<evidence type="ECO:0000256" key="7">
    <source>
        <dbReference type="ARBA" id="ARBA00022967"/>
    </source>
</evidence>
<reference evidence="10 11" key="1">
    <citation type="journal article" date="2011" name="Stand. Genomic Sci.">
        <title>Non-contiguous finished genome sequence and contextual data of the filamentous soil bacterium Ktedonobacter racemifer type strain (SOSP1-21).</title>
        <authorList>
            <person name="Chang Y.J."/>
            <person name="Land M."/>
            <person name="Hauser L."/>
            <person name="Chertkov O."/>
            <person name="Del Rio T.G."/>
            <person name="Nolan M."/>
            <person name="Copeland A."/>
            <person name="Tice H."/>
            <person name="Cheng J.F."/>
            <person name="Lucas S."/>
            <person name="Han C."/>
            <person name="Goodwin L."/>
            <person name="Pitluck S."/>
            <person name="Ivanova N."/>
            <person name="Ovchinikova G."/>
            <person name="Pati A."/>
            <person name="Chen A."/>
            <person name="Palaniappan K."/>
            <person name="Mavromatis K."/>
            <person name="Liolios K."/>
            <person name="Brettin T."/>
            <person name="Fiebig A."/>
            <person name="Rohde M."/>
            <person name="Abt B."/>
            <person name="Goker M."/>
            <person name="Detter J.C."/>
            <person name="Woyke T."/>
            <person name="Bristow J."/>
            <person name="Eisen J.A."/>
            <person name="Markowitz V."/>
            <person name="Hugenholtz P."/>
            <person name="Kyrpides N.C."/>
            <person name="Klenk H.P."/>
            <person name="Lapidus A."/>
        </authorList>
    </citation>
    <scope>NUCLEOTIDE SEQUENCE [LARGE SCALE GENOMIC DNA]</scope>
    <source>
        <strain evidence="11">DSM 44963</strain>
    </source>
</reference>
<dbReference type="Proteomes" id="UP000004508">
    <property type="component" value="Unassembled WGS sequence"/>
</dbReference>
<accession>D6U411</accession>
<dbReference type="AlphaFoldDB" id="D6U411"/>
<keyword evidence="5" id="KW-0547">Nucleotide-binding</keyword>
<keyword evidence="6" id="KW-0067">ATP-binding</keyword>
<dbReference type="SMART" id="SM00382">
    <property type="entry name" value="AAA"/>
    <property type="match status" value="2"/>
</dbReference>
<evidence type="ECO:0000256" key="8">
    <source>
        <dbReference type="ARBA" id="ARBA00023136"/>
    </source>
</evidence>
<comment type="similarity">
    <text evidence="2">Belongs to the ABC transporter superfamily.</text>
</comment>
<protein>
    <submittedName>
        <fullName evidence="10">ABC transporter related protein</fullName>
    </submittedName>
</protein>
<evidence type="ECO:0000259" key="9">
    <source>
        <dbReference type="PROSITE" id="PS50893"/>
    </source>
</evidence>
<dbReference type="InterPro" id="IPR003439">
    <property type="entry name" value="ABC_transporter-like_ATP-bd"/>
</dbReference>
<dbReference type="Pfam" id="PF00005">
    <property type="entry name" value="ABC_tran"/>
    <property type="match status" value="2"/>
</dbReference>
<keyword evidence="11" id="KW-1185">Reference proteome</keyword>
<keyword evidence="8" id="KW-0472">Membrane</keyword>
<evidence type="ECO:0000313" key="10">
    <source>
        <dbReference type="EMBL" id="EFH81249.1"/>
    </source>
</evidence>
<dbReference type="CDD" id="cd03225">
    <property type="entry name" value="ABC_cobalt_CbiO_domain1"/>
    <property type="match status" value="2"/>
</dbReference>
<dbReference type="GO" id="GO:0043190">
    <property type="term" value="C:ATP-binding cassette (ABC) transporter complex"/>
    <property type="evidence" value="ECO:0007669"/>
    <property type="project" value="TreeGrafter"/>
</dbReference>
<evidence type="ECO:0000256" key="4">
    <source>
        <dbReference type="ARBA" id="ARBA00022475"/>
    </source>
</evidence>
<dbReference type="RefSeq" id="WP_007918487.1">
    <property type="nucleotide sequence ID" value="NZ_ADVG01000004.1"/>
</dbReference>
<evidence type="ECO:0000313" key="11">
    <source>
        <dbReference type="Proteomes" id="UP000004508"/>
    </source>
</evidence>
<evidence type="ECO:0000256" key="5">
    <source>
        <dbReference type="ARBA" id="ARBA00022741"/>
    </source>
</evidence>
<proteinExistence type="inferred from homology"/>
<feature type="domain" description="ABC transporter" evidence="9">
    <location>
        <begin position="4"/>
        <end position="244"/>
    </location>
</feature>
<dbReference type="GO" id="GO:0042626">
    <property type="term" value="F:ATPase-coupled transmembrane transporter activity"/>
    <property type="evidence" value="ECO:0007669"/>
    <property type="project" value="TreeGrafter"/>
</dbReference>
<dbReference type="PANTHER" id="PTHR43553:SF27">
    <property type="entry name" value="ENERGY-COUPLING FACTOR TRANSPORTER ATP-BINDING PROTEIN ECFA2"/>
    <property type="match status" value="1"/>
</dbReference>
<keyword evidence="7" id="KW-1278">Translocase</keyword>
<dbReference type="PROSITE" id="PS50893">
    <property type="entry name" value="ABC_TRANSPORTER_2"/>
    <property type="match status" value="2"/>
</dbReference>
<dbReference type="InterPro" id="IPR017871">
    <property type="entry name" value="ABC_transporter-like_CS"/>
</dbReference>